<accession>F8UH49</accession>
<dbReference type="AlphaFoldDB" id="F8UH49"/>
<name>F8UH49_9ZZZZ</name>
<sequence length="155" mass="17133">SDLRKSGALARAVKREISQLEDTGALHRAVRRVFPGARESASLLARVCQAIRMEINGELAEIAQGLKAAVELLKPGGRICVISYHSVEDRAVKRAFQFFEKDCLCPPKAPLCTCGGRCRRLKKVHKKPLLPSESEVTANRRARSAKLRVMEKVEG</sequence>
<dbReference type="GO" id="GO:0070475">
    <property type="term" value="P:rRNA base methylation"/>
    <property type="evidence" value="ECO:0007669"/>
    <property type="project" value="TreeGrafter"/>
</dbReference>
<reference evidence="1" key="1">
    <citation type="submission" date="2011-04" db="EMBL/GenBank/DDBJ databases">
        <title>Taxonomic and functional metagenomic profiling of the microbial community in the anoxic sediment of a brackish shallow lake (Laguna de Carrizo Central Spain).</title>
        <authorList>
            <consortium name="CONSOLIDER consortium CSD2007-00005"/>
            <person name="Guazzaroni M.-E."/>
            <person name="Richter M."/>
            <person name="Garcia-Salamanca A."/>
            <person name="Yarza P."/>
            <person name="Ferrer M."/>
        </authorList>
    </citation>
    <scope>NUCLEOTIDE SEQUENCE</scope>
</reference>
<dbReference type="SUPFAM" id="SSF53335">
    <property type="entry name" value="S-adenosyl-L-methionine-dependent methyltransferases"/>
    <property type="match status" value="1"/>
</dbReference>
<dbReference type="GO" id="GO:0071424">
    <property type="term" value="F:rRNA (cytosine-N4-)-methyltransferase activity"/>
    <property type="evidence" value="ECO:0007669"/>
    <property type="project" value="TreeGrafter"/>
</dbReference>
<evidence type="ECO:0000313" key="1">
    <source>
        <dbReference type="EMBL" id="AEI30356.1"/>
    </source>
</evidence>
<keyword evidence="1" id="KW-0489">Methyltransferase</keyword>
<dbReference type="PANTHER" id="PTHR11265">
    <property type="entry name" value="S-ADENOSYL-METHYLTRANSFERASE MRAW"/>
    <property type="match status" value="1"/>
</dbReference>
<dbReference type="Gene3D" id="3.40.50.150">
    <property type="entry name" value="Vaccinia Virus protein VP39"/>
    <property type="match status" value="1"/>
</dbReference>
<dbReference type="EMBL" id="JF805066">
    <property type="protein sequence ID" value="AEI30356.1"/>
    <property type="molecule type" value="Genomic_DNA"/>
</dbReference>
<protein>
    <submittedName>
        <fullName evidence="1">S-adenosyl-methyltransferase MraW</fullName>
    </submittedName>
</protein>
<proteinExistence type="predicted"/>
<organism evidence="1">
    <name type="scientific">uncultured microorganism</name>
    <dbReference type="NCBI Taxonomy" id="358574"/>
    <lineage>
        <taxon>unclassified sequences</taxon>
        <taxon>environmental samples</taxon>
    </lineage>
</organism>
<dbReference type="Pfam" id="PF01795">
    <property type="entry name" value="Methyltransf_5"/>
    <property type="match status" value="1"/>
</dbReference>
<dbReference type="PANTHER" id="PTHR11265:SF0">
    <property type="entry name" value="12S RRNA N4-METHYLCYTIDINE METHYLTRANSFERASE"/>
    <property type="match status" value="1"/>
</dbReference>
<gene>
    <name evidence="1" type="ORF">LDC_03403</name>
</gene>
<dbReference type="InterPro" id="IPR002903">
    <property type="entry name" value="RsmH"/>
</dbReference>
<keyword evidence="1" id="KW-0808">Transferase</keyword>
<feature type="non-terminal residue" evidence="1">
    <location>
        <position position="1"/>
    </location>
</feature>
<dbReference type="InterPro" id="IPR029063">
    <property type="entry name" value="SAM-dependent_MTases_sf"/>
</dbReference>